<dbReference type="EMBL" id="PPTS01000001">
    <property type="protein sequence ID" value="RDB67278.1"/>
    <property type="molecule type" value="Genomic_DNA"/>
</dbReference>
<accession>A0A369MA26</accession>
<evidence type="ECO:0000313" key="9">
    <source>
        <dbReference type="Proteomes" id="UP000254000"/>
    </source>
</evidence>
<evidence type="ECO:0000256" key="1">
    <source>
        <dbReference type="ARBA" id="ARBA00004651"/>
    </source>
</evidence>
<evidence type="ECO:0000256" key="4">
    <source>
        <dbReference type="ARBA" id="ARBA00022989"/>
    </source>
</evidence>
<evidence type="ECO:0000259" key="7">
    <source>
        <dbReference type="Pfam" id="PF12698"/>
    </source>
</evidence>
<dbReference type="InterPro" id="IPR013525">
    <property type="entry name" value="ABC2_TM"/>
</dbReference>
<dbReference type="OrthoDB" id="3190494at2"/>
<dbReference type="GeneID" id="78358540"/>
<dbReference type="Proteomes" id="UP000254000">
    <property type="component" value="Unassembled WGS sequence"/>
</dbReference>
<name>A0A369MA26_9ACTN</name>
<feature type="domain" description="ABC-2 type transporter transmembrane" evidence="7">
    <location>
        <begin position="30"/>
        <end position="386"/>
    </location>
</feature>
<comment type="caution">
    <text evidence="8">The sequence shown here is derived from an EMBL/GenBank/DDBJ whole genome shotgun (WGS) entry which is preliminary data.</text>
</comment>
<reference evidence="8 9" key="1">
    <citation type="journal article" date="2018" name="Elife">
        <title>Discovery and characterization of a prevalent human gut bacterial enzyme sufficient for the inactivation of a family of plant toxins.</title>
        <authorList>
            <person name="Koppel N."/>
            <person name="Bisanz J.E."/>
            <person name="Pandelia M.E."/>
            <person name="Turnbaugh P.J."/>
            <person name="Balskus E.P."/>
        </authorList>
    </citation>
    <scope>NUCLEOTIDE SEQUENCE [LARGE SCALE GENOMIC DNA]</scope>
    <source>
        <strain evidence="8 9">3C</strain>
    </source>
</reference>
<keyword evidence="2" id="KW-1003">Cell membrane</keyword>
<evidence type="ECO:0000313" key="8">
    <source>
        <dbReference type="EMBL" id="RDB67278.1"/>
    </source>
</evidence>
<dbReference type="Pfam" id="PF12698">
    <property type="entry name" value="ABC2_membrane_3"/>
    <property type="match status" value="1"/>
</dbReference>
<sequence>MQVFKTALRVVLTHPVYVVVYVGFLSLLGLFVAMGVAPDTNAGSYEAVKAPFAVVDRDGSVLSERLAAFLGEHGEQVEVADESFAMQDAVATGQVKCVLVVPEGYERAFLEAARSGEDAPAVEVAYSYGTMAGTLLDQQANQYLGLVRAEAALEPDAPASDVMARADDAAAQTAAVETVKTQDGAIPADRFAFYLMWCSYTLMASIIVCVSLLMGAFNRTDVLRRTQVGPQSSVRLGLWKAAASLLVTVAVCAVTCGIGLAAFGYTLEGVPGGAVALMLAAAFALALVPLAVGFLLGQLGVGEATTNAVGNIGGMVMAFMGGAWISLDLLGAEMQTAAKFFPTYWYTQAVTESAHLAEVTWETAAPILANLGVIVLFAAAVFAVALAAGRVRMRSAEAGGNAAASLTGA</sequence>
<feature type="transmembrane region" description="Helical" evidence="6">
    <location>
        <begin position="275"/>
        <end position="296"/>
    </location>
</feature>
<feature type="transmembrane region" description="Helical" evidence="6">
    <location>
        <begin position="238"/>
        <end position="263"/>
    </location>
</feature>
<feature type="transmembrane region" description="Helical" evidence="6">
    <location>
        <begin position="191"/>
        <end position="217"/>
    </location>
</feature>
<proteinExistence type="predicted"/>
<keyword evidence="4 6" id="KW-1133">Transmembrane helix</keyword>
<feature type="transmembrane region" description="Helical" evidence="6">
    <location>
        <begin position="308"/>
        <end position="327"/>
    </location>
</feature>
<dbReference type="AlphaFoldDB" id="A0A369MA26"/>
<dbReference type="PANTHER" id="PTHR30294:SF29">
    <property type="entry name" value="MULTIDRUG ABC TRANSPORTER PERMEASE YBHS-RELATED"/>
    <property type="match status" value="1"/>
</dbReference>
<keyword evidence="3 6" id="KW-0812">Transmembrane</keyword>
<feature type="transmembrane region" description="Helical" evidence="6">
    <location>
        <begin position="367"/>
        <end position="388"/>
    </location>
</feature>
<gene>
    <name evidence="8" type="ORF">C1877_02270</name>
</gene>
<dbReference type="Gene3D" id="3.40.1710.10">
    <property type="entry name" value="abc type-2 transporter like domain"/>
    <property type="match status" value="1"/>
</dbReference>
<dbReference type="GO" id="GO:0005886">
    <property type="term" value="C:plasma membrane"/>
    <property type="evidence" value="ECO:0007669"/>
    <property type="project" value="UniProtKB-SubCell"/>
</dbReference>
<organism evidence="8 9">
    <name type="scientific">Gordonibacter pamelaeae</name>
    <dbReference type="NCBI Taxonomy" id="471189"/>
    <lineage>
        <taxon>Bacteria</taxon>
        <taxon>Bacillati</taxon>
        <taxon>Actinomycetota</taxon>
        <taxon>Coriobacteriia</taxon>
        <taxon>Eggerthellales</taxon>
        <taxon>Eggerthellaceae</taxon>
        <taxon>Gordonibacter</taxon>
    </lineage>
</organism>
<evidence type="ECO:0000256" key="6">
    <source>
        <dbReference type="SAM" id="Phobius"/>
    </source>
</evidence>
<feature type="transmembrane region" description="Helical" evidence="6">
    <location>
        <begin position="12"/>
        <end position="37"/>
    </location>
</feature>
<evidence type="ECO:0000256" key="2">
    <source>
        <dbReference type="ARBA" id="ARBA00022475"/>
    </source>
</evidence>
<protein>
    <submittedName>
        <fullName evidence="8">ABC transporter permease</fullName>
    </submittedName>
</protein>
<dbReference type="GO" id="GO:0140359">
    <property type="term" value="F:ABC-type transporter activity"/>
    <property type="evidence" value="ECO:0007669"/>
    <property type="project" value="InterPro"/>
</dbReference>
<evidence type="ECO:0000256" key="3">
    <source>
        <dbReference type="ARBA" id="ARBA00022692"/>
    </source>
</evidence>
<dbReference type="RefSeq" id="WP_114568245.1">
    <property type="nucleotide sequence ID" value="NZ_CABMMS010000001.1"/>
</dbReference>
<comment type="subcellular location">
    <subcellularLocation>
        <location evidence="1">Cell membrane</location>
        <topology evidence="1">Multi-pass membrane protein</topology>
    </subcellularLocation>
</comment>
<keyword evidence="9" id="KW-1185">Reference proteome</keyword>
<dbReference type="PANTHER" id="PTHR30294">
    <property type="entry name" value="MEMBRANE COMPONENT OF ABC TRANSPORTER YHHJ-RELATED"/>
    <property type="match status" value="1"/>
</dbReference>
<keyword evidence="5 6" id="KW-0472">Membrane</keyword>
<evidence type="ECO:0000256" key="5">
    <source>
        <dbReference type="ARBA" id="ARBA00023136"/>
    </source>
</evidence>
<dbReference type="InterPro" id="IPR051449">
    <property type="entry name" value="ABC-2_transporter_component"/>
</dbReference>